<protein>
    <recommendedName>
        <fullName evidence="2">DUF4367 domain-containing protein</fullName>
    </recommendedName>
</protein>
<organism evidence="1">
    <name type="scientific">bioreactor metagenome</name>
    <dbReference type="NCBI Taxonomy" id="1076179"/>
    <lineage>
        <taxon>unclassified sequences</taxon>
        <taxon>metagenomes</taxon>
        <taxon>ecological metagenomes</taxon>
    </lineage>
</organism>
<name>A0A645BGP2_9ZZZZ</name>
<evidence type="ECO:0000313" key="1">
    <source>
        <dbReference type="EMBL" id="MPM64630.1"/>
    </source>
</evidence>
<evidence type="ECO:0008006" key="2">
    <source>
        <dbReference type="Google" id="ProtNLM"/>
    </source>
</evidence>
<dbReference type="AlphaFoldDB" id="A0A645BGP2"/>
<gene>
    <name evidence="1" type="ORF">SDC9_111517</name>
</gene>
<accession>A0A645BGP2</accession>
<proteinExistence type="predicted"/>
<dbReference type="EMBL" id="VSSQ01020061">
    <property type="protein sequence ID" value="MPM64630.1"/>
    <property type="molecule type" value="Genomic_DNA"/>
</dbReference>
<comment type="caution">
    <text evidence="1">The sequence shown here is derived from an EMBL/GenBank/DDBJ whole genome shotgun (WGS) entry which is preliminary data.</text>
</comment>
<sequence>MKHFIKCNNCNHLNELKSEYMVLCEVCGTKMDNNFTQWRQRHPGATFDNYLQMVAIAENQIPPEPPKRKMDVFKSKSLKKNTLIVLITVLSASVGGWLGKEAVGAVKNNKKTTTQILDRQWMKKGYGEKNSLTLESPWELNPTSKISFPEEVKQIIEKIETFESPENKNEFLKVAVNILTYKPQAGVLNMQGAADGTMNGMKNQPGITNFLYDEQPYSVNSIPGFIQKGSYSANGFNYEFTSIGLIRELVCWQIMIILKKDDKTAQEAAQRIVKSISI</sequence>
<reference evidence="1" key="1">
    <citation type="submission" date="2019-08" db="EMBL/GenBank/DDBJ databases">
        <authorList>
            <person name="Kucharzyk K."/>
            <person name="Murdoch R.W."/>
            <person name="Higgins S."/>
            <person name="Loffler F."/>
        </authorList>
    </citation>
    <scope>NUCLEOTIDE SEQUENCE</scope>
</reference>